<evidence type="ECO:0000313" key="2">
    <source>
        <dbReference type="Proteomes" id="UP001359559"/>
    </source>
</evidence>
<evidence type="ECO:0000313" key="1">
    <source>
        <dbReference type="EMBL" id="KAK7262501.1"/>
    </source>
</evidence>
<keyword evidence="2" id="KW-1185">Reference proteome</keyword>
<name>A0AAN9ETX9_CLITE</name>
<reference evidence="1 2" key="1">
    <citation type="submission" date="2024-01" db="EMBL/GenBank/DDBJ databases">
        <title>The genomes of 5 underutilized Papilionoideae crops provide insights into root nodulation and disease resistance.</title>
        <authorList>
            <person name="Yuan L."/>
        </authorList>
    </citation>
    <scope>NUCLEOTIDE SEQUENCE [LARGE SCALE GENOMIC DNA]</scope>
    <source>
        <strain evidence="1">LY-2023</strain>
        <tissue evidence="1">Leaf</tissue>
    </source>
</reference>
<accession>A0AAN9ETX9</accession>
<sequence>MGLLLTWKLPLRTTLHEILENDGPLFFLKVPLLFIKGCPLPDLSNTASNLVYCSNTYIADYPLLLIYFTCFFTLDAIVRCSIKFCPGIMIFTLVDQ</sequence>
<dbReference type="Proteomes" id="UP001359559">
    <property type="component" value="Unassembled WGS sequence"/>
</dbReference>
<gene>
    <name evidence="1" type="ORF">RJT34_30075</name>
</gene>
<protein>
    <submittedName>
        <fullName evidence="1">Uncharacterized protein</fullName>
    </submittedName>
</protein>
<organism evidence="1 2">
    <name type="scientific">Clitoria ternatea</name>
    <name type="common">Butterfly pea</name>
    <dbReference type="NCBI Taxonomy" id="43366"/>
    <lineage>
        <taxon>Eukaryota</taxon>
        <taxon>Viridiplantae</taxon>
        <taxon>Streptophyta</taxon>
        <taxon>Embryophyta</taxon>
        <taxon>Tracheophyta</taxon>
        <taxon>Spermatophyta</taxon>
        <taxon>Magnoliopsida</taxon>
        <taxon>eudicotyledons</taxon>
        <taxon>Gunneridae</taxon>
        <taxon>Pentapetalae</taxon>
        <taxon>rosids</taxon>
        <taxon>fabids</taxon>
        <taxon>Fabales</taxon>
        <taxon>Fabaceae</taxon>
        <taxon>Papilionoideae</taxon>
        <taxon>50 kb inversion clade</taxon>
        <taxon>NPAAA clade</taxon>
        <taxon>indigoferoid/millettioid clade</taxon>
        <taxon>Phaseoleae</taxon>
        <taxon>Clitoria</taxon>
    </lineage>
</organism>
<dbReference type="AlphaFoldDB" id="A0AAN9ETX9"/>
<dbReference type="EMBL" id="JAYKXN010000008">
    <property type="protein sequence ID" value="KAK7262501.1"/>
    <property type="molecule type" value="Genomic_DNA"/>
</dbReference>
<proteinExistence type="predicted"/>
<comment type="caution">
    <text evidence="1">The sequence shown here is derived from an EMBL/GenBank/DDBJ whole genome shotgun (WGS) entry which is preliminary data.</text>
</comment>